<reference evidence="2 3" key="1">
    <citation type="submission" date="2019-04" db="EMBL/GenBank/DDBJ databases">
        <title>High contiguity whole genome sequence and gene annotation resource for two Venturia nashicola isolates.</title>
        <authorList>
            <person name="Prokchorchik M."/>
            <person name="Won K."/>
            <person name="Lee Y."/>
            <person name="Choi E.D."/>
            <person name="Segonzac C."/>
            <person name="Sohn K.H."/>
        </authorList>
    </citation>
    <scope>NUCLEOTIDE SEQUENCE [LARGE SCALE GENOMIC DNA]</scope>
    <source>
        <strain evidence="2 3">PRI2</strain>
    </source>
</reference>
<evidence type="ECO:0000256" key="1">
    <source>
        <dbReference type="SAM" id="MobiDB-lite"/>
    </source>
</evidence>
<keyword evidence="3" id="KW-1185">Reference proteome</keyword>
<feature type="compositionally biased region" description="Basic and acidic residues" evidence="1">
    <location>
        <begin position="14"/>
        <end position="25"/>
    </location>
</feature>
<dbReference type="Proteomes" id="UP000298493">
    <property type="component" value="Unassembled WGS sequence"/>
</dbReference>
<feature type="region of interest" description="Disordered" evidence="1">
    <location>
        <begin position="1"/>
        <end position="26"/>
    </location>
</feature>
<name>A0A4Z1PSS1_9PEZI</name>
<evidence type="ECO:0000313" key="2">
    <source>
        <dbReference type="EMBL" id="TID27338.1"/>
    </source>
</evidence>
<dbReference type="EMBL" id="SNSC02000001">
    <property type="protein sequence ID" value="TID27338.1"/>
    <property type="molecule type" value="Genomic_DNA"/>
</dbReference>
<gene>
    <name evidence="2" type="ORF">E6O75_ATG00105</name>
</gene>
<feature type="region of interest" description="Disordered" evidence="1">
    <location>
        <begin position="88"/>
        <end position="107"/>
    </location>
</feature>
<dbReference type="AlphaFoldDB" id="A0A4Z1PSS1"/>
<comment type="caution">
    <text evidence="2">The sequence shown here is derived from an EMBL/GenBank/DDBJ whole genome shotgun (WGS) entry which is preliminary data.</text>
</comment>
<organism evidence="2 3">
    <name type="scientific">Venturia nashicola</name>
    <dbReference type="NCBI Taxonomy" id="86259"/>
    <lineage>
        <taxon>Eukaryota</taxon>
        <taxon>Fungi</taxon>
        <taxon>Dikarya</taxon>
        <taxon>Ascomycota</taxon>
        <taxon>Pezizomycotina</taxon>
        <taxon>Dothideomycetes</taxon>
        <taxon>Pleosporomycetidae</taxon>
        <taxon>Venturiales</taxon>
        <taxon>Venturiaceae</taxon>
        <taxon>Venturia</taxon>
    </lineage>
</organism>
<accession>A0A4Z1PSS1</accession>
<evidence type="ECO:0000313" key="3">
    <source>
        <dbReference type="Proteomes" id="UP000298493"/>
    </source>
</evidence>
<sequence>MTSANPLDVEIEEPTPKARDDDKAGKAIKRSKAAWKATIESEKPWAYEKLVRAWVVSYGRIDPPEWQIPTTATKAPPKTPVKRRKYIIDEASPPDDSGPSSKKHKNDVVVKTEALEPAFDEVYEQDFGHEVWKATNMSLGIDPAQQLLNAIQYNLA</sequence>
<protein>
    <submittedName>
        <fullName evidence="2">Uncharacterized protein</fullName>
    </submittedName>
</protein>
<proteinExistence type="predicted"/>